<dbReference type="Proteomes" id="UP000054928">
    <property type="component" value="Unassembled WGS sequence"/>
</dbReference>
<dbReference type="AlphaFoldDB" id="A0A0P1AHX4"/>
<dbReference type="GeneID" id="36405384"/>
<dbReference type="OMA" id="ANRMNNE"/>
<evidence type="ECO:0000256" key="1">
    <source>
        <dbReference type="SAM" id="Coils"/>
    </source>
</evidence>
<reference evidence="4" key="1">
    <citation type="submission" date="2014-09" db="EMBL/GenBank/DDBJ databases">
        <authorList>
            <person name="Sharma Rahul"/>
            <person name="Thines Marco"/>
        </authorList>
    </citation>
    <scope>NUCLEOTIDE SEQUENCE [LARGE SCALE GENOMIC DNA]</scope>
</reference>
<proteinExistence type="predicted"/>
<feature type="compositionally biased region" description="Basic and acidic residues" evidence="2">
    <location>
        <begin position="47"/>
        <end position="59"/>
    </location>
</feature>
<evidence type="ECO:0000313" key="3">
    <source>
        <dbReference type="EMBL" id="CEG40111.1"/>
    </source>
</evidence>
<evidence type="ECO:0000313" key="4">
    <source>
        <dbReference type="Proteomes" id="UP000054928"/>
    </source>
</evidence>
<dbReference type="RefSeq" id="XP_024576480.1">
    <property type="nucleotide sequence ID" value="XM_024725733.1"/>
</dbReference>
<dbReference type="OrthoDB" id="161349at2759"/>
<keyword evidence="1" id="KW-0175">Coiled coil</keyword>
<sequence length="185" mass="21582">METFVPLGDPNLMYEMDLRVNEPAQVEMQVKNSVNETGMVTGEQLEEEKRHSEPLTDDSKRQRYLQRLLNLEKRMKKEENVLQLQIEMMKQILELKNPMEQLSAYLALKQEFQQENEEEVVEDLMSCAKHLTNEEDSEVAMLGAFFYLKDRQRHVNMRGMGMMMHVVAAMIGRSTQVDVPPAMKT</sequence>
<feature type="coiled-coil region" evidence="1">
    <location>
        <begin position="61"/>
        <end position="88"/>
    </location>
</feature>
<evidence type="ECO:0000256" key="2">
    <source>
        <dbReference type="SAM" id="MobiDB-lite"/>
    </source>
</evidence>
<name>A0A0P1AHX4_PLAHL</name>
<protein>
    <submittedName>
        <fullName evidence="3">Uncharacterized protein</fullName>
    </submittedName>
</protein>
<keyword evidence="4" id="KW-1185">Reference proteome</keyword>
<dbReference type="EMBL" id="CCYD01000468">
    <property type="protein sequence ID" value="CEG40111.1"/>
    <property type="molecule type" value="Genomic_DNA"/>
</dbReference>
<organism evidence="3 4">
    <name type="scientific">Plasmopara halstedii</name>
    <name type="common">Downy mildew of sunflower</name>
    <dbReference type="NCBI Taxonomy" id="4781"/>
    <lineage>
        <taxon>Eukaryota</taxon>
        <taxon>Sar</taxon>
        <taxon>Stramenopiles</taxon>
        <taxon>Oomycota</taxon>
        <taxon>Peronosporomycetes</taxon>
        <taxon>Peronosporales</taxon>
        <taxon>Peronosporaceae</taxon>
        <taxon>Plasmopara</taxon>
    </lineage>
</organism>
<accession>A0A0P1AHX4</accession>
<feature type="region of interest" description="Disordered" evidence="2">
    <location>
        <begin position="40"/>
        <end position="59"/>
    </location>
</feature>